<gene>
    <name evidence="1" type="ORF">OS493_003963</name>
</gene>
<name>A0A9X0D4X0_9CNID</name>
<accession>A0A9X0D4X0</accession>
<reference evidence="1" key="1">
    <citation type="submission" date="2023-01" db="EMBL/GenBank/DDBJ databases">
        <title>Genome assembly of the deep-sea coral Lophelia pertusa.</title>
        <authorList>
            <person name="Herrera S."/>
            <person name="Cordes E."/>
        </authorList>
    </citation>
    <scope>NUCLEOTIDE SEQUENCE</scope>
    <source>
        <strain evidence="1">USNM1676648</strain>
        <tissue evidence="1">Polyp</tissue>
    </source>
</reference>
<evidence type="ECO:0000313" key="2">
    <source>
        <dbReference type="Proteomes" id="UP001163046"/>
    </source>
</evidence>
<protein>
    <submittedName>
        <fullName evidence="1">Uncharacterized protein</fullName>
    </submittedName>
</protein>
<sequence length="107" mass="12453">MHRVARILIVCSLPHIITLHIKFYTKLDTLQEKLDLSAAITIGDEMMFLKVALDAFIYAWRLTKYRRSLKMVLTCHANQVASEATEMRTMENFTFQQQNPETSSHHV</sequence>
<comment type="caution">
    <text evidence="1">The sequence shown here is derived from an EMBL/GenBank/DDBJ whole genome shotgun (WGS) entry which is preliminary data.</text>
</comment>
<dbReference type="EMBL" id="MU825874">
    <property type="protein sequence ID" value="KAJ7387000.1"/>
    <property type="molecule type" value="Genomic_DNA"/>
</dbReference>
<evidence type="ECO:0000313" key="1">
    <source>
        <dbReference type="EMBL" id="KAJ7387000.1"/>
    </source>
</evidence>
<dbReference type="Gene3D" id="1.20.1070.10">
    <property type="entry name" value="Rhodopsin 7-helix transmembrane proteins"/>
    <property type="match status" value="1"/>
</dbReference>
<dbReference type="Proteomes" id="UP001163046">
    <property type="component" value="Unassembled WGS sequence"/>
</dbReference>
<dbReference type="AlphaFoldDB" id="A0A9X0D4X0"/>
<keyword evidence="2" id="KW-1185">Reference proteome</keyword>
<organism evidence="1 2">
    <name type="scientific">Desmophyllum pertusum</name>
    <dbReference type="NCBI Taxonomy" id="174260"/>
    <lineage>
        <taxon>Eukaryota</taxon>
        <taxon>Metazoa</taxon>
        <taxon>Cnidaria</taxon>
        <taxon>Anthozoa</taxon>
        <taxon>Hexacorallia</taxon>
        <taxon>Scleractinia</taxon>
        <taxon>Caryophylliina</taxon>
        <taxon>Caryophylliidae</taxon>
        <taxon>Desmophyllum</taxon>
    </lineage>
</organism>
<proteinExistence type="predicted"/>